<accession>A0A0K2V5T5</accession>
<dbReference type="Gene3D" id="3.30.420.10">
    <property type="entry name" value="Ribonuclease H-like superfamily/Ribonuclease H"/>
    <property type="match status" value="1"/>
</dbReference>
<name>A0A0K2V5T5_LEPSM</name>
<proteinExistence type="predicted"/>
<reference evidence="1" key="1">
    <citation type="submission" date="2014-05" db="EMBL/GenBank/DDBJ databases">
        <authorList>
            <person name="Chronopoulou M."/>
        </authorList>
    </citation>
    <scope>NUCLEOTIDE SEQUENCE</scope>
    <source>
        <tissue evidence="1">Whole organism</tissue>
    </source>
</reference>
<dbReference type="PANTHER" id="PTHR46068:SF1">
    <property type="entry name" value="TRANSPOSASE IS30-LIKE HTH DOMAIN-CONTAINING PROTEIN"/>
    <property type="match status" value="1"/>
</dbReference>
<dbReference type="GO" id="GO:0003676">
    <property type="term" value="F:nucleic acid binding"/>
    <property type="evidence" value="ECO:0007669"/>
    <property type="project" value="InterPro"/>
</dbReference>
<dbReference type="PANTHER" id="PTHR46068">
    <property type="entry name" value="PROTEIN CBG27172"/>
    <property type="match status" value="1"/>
</dbReference>
<protein>
    <submittedName>
        <fullName evidence="1">Uncharacterized protein</fullName>
    </submittedName>
</protein>
<sequence length="165" mass="18489">MCKCRNDCCLGGGGSPEEVKGGVPYKASGSNNGLVVVASDGKKMPPFFFKAGEKIGQEPYYKKLRFTILPWLKATYPEDNYVCTQDGAPSHTLAKCQKFCIDNMADFWDKDMWPSSSRDLIPLHFPMWGTLDRETNQTSHPNVDSLKAAIVKEWNNLSEKFIINS</sequence>
<organism evidence="1">
    <name type="scientific">Lepeophtheirus salmonis</name>
    <name type="common">Salmon louse</name>
    <name type="synonym">Caligus salmonis</name>
    <dbReference type="NCBI Taxonomy" id="72036"/>
    <lineage>
        <taxon>Eukaryota</taxon>
        <taxon>Metazoa</taxon>
        <taxon>Ecdysozoa</taxon>
        <taxon>Arthropoda</taxon>
        <taxon>Crustacea</taxon>
        <taxon>Multicrustacea</taxon>
        <taxon>Hexanauplia</taxon>
        <taxon>Copepoda</taxon>
        <taxon>Siphonostomatoida</taxon>
        <taxon>Caligidae</taxon>
        <taxon>Lepeophtheirus</taxon>
    </lineage>
</organism>
<evidence type="ECO:0000313" key="1">
    <source>
        <dbReference type="EMBL" id="CDW45306.1"/>
    </source>
</evidence>
<dbReference type="InterPro" id="IPR036397">
    <property type="entry name" value="RNaseH_sf"/>
</dbReference>
<dbReference type="EMBL" id="HACA01027945">
    <property type="protein sequence ID" value="CDW45306.1"/>
    <property type="molecule type" value="Transcribed_RNA"/>
</dbReference>
<dbReference type="AlphaFoldDB" id="A0A0K2V5T5"/>